<evidence type="ECO:0000313" key="9">
    <source>
        <dbReference type="Proteomes" id="UP000018142"/>
    </source>
</evidence>
<evidence type="ECO:0000256" key="4">
    <source>
        <dbReference type="ARBA" id="ARBA00022692"/>
    </source>
</evidence>
<dbReference type="EC" id="2.5.1.145" evidence="7"/>
<comment type="pathway">
    <text evidence="7">Protein modification; lipoprotein biosynthesis (diacylglyceryl transfer).</text>
</comment>
<comment type="subcellular location">
    <subcellularLocation>
        <location evidence="7">Cell membrane</location>
        <topology evidence="7">Multi-pass membrane protein</topology>
    </subcellularLocation>
</comment>
<dbReference type="GO" id="GO:0042158">
    <property type="term" value="P:lipoprotein biosynthetic process"/>
    <property type="evidence" value="ECO:0007669"/>
    <property type="project" value="UniProtKB-UniRule"/>
</dbReference>
<evidence type="ECO:0000256" key="6">
    <source>
        <dbReference type="ARBA" id="ARBA00023136"/>
    </source>
</evidence>
<reference evidence="8" key="1">
    <citation type="submission" date="2012-11" db="EMBL/GenBank/DDBJ databases">
        <title>Dependencies among metagenomic species, viruses, plasmids and units of genetic variation.</title>
        <authorList>
            <person name="Nielsen H.B."/>
            <person name="Almeida M."/>
            <person name="Juncker A.S."/>
            <person name="Rasmussen S."/>
            <person name="Li J."/>
            <person name="Sunagawa S."/>
            <person name="Plichta D."/>
            <person name="Gautier L."/>
            <person name="Le Chatelier E."/>
            <person name="Peletier E."/>
            <person name="Bonde I."/>
            <person name="Nielsen T."/>
            <person name="Manichanh C."/>
            <person name="Arumugam M."/>
            <person name="Batto J."/>
            <person name="Santos M.B.Q.D."/>
            <person name="Blom N."/>
            <person name="Borruel N."/>
            <person name="Burgdorf K.S."/>
            <person name="Boumezbeur F."/>
            <person name="Casellas F."/>
            <person name="Dore J."/>
            <person name="Guarner F."/>
            <person name="Hansen T."/>
            <person name="Hildebrand F."/>
            <person name="Kaas R.S."/>
            <person name="Kennedy S."/>
            <person name="Kristiansen K."/>
            <person name="Kultima J.R."/>
            <person name="Leonard P."/>
            <person name="Levenez F."/>
            <person name="Lund O."/>
            <person name="Moumen B."/>
            <person name="Le Paslier D."/>
            <person name="Pons N."/>
            <person name="Pedersen O."/>
            <person name="Prifti E."/>
            <person name="Qin J."/>
            <person name="Raes J."/>
            <person name="Tap J."/>
            <person name="Tims S."/>
            <person name="Ussery D.W."/>
            <person name="Yamada T."/>
            <person name="MetaHit consortium"/>
            <person name="Renault P."/>
            <person name="Sicheritz-Ponten T."/>
            <person name="Bork P."/>
            <person name="Wang J."/>
            <person name="Brunak S."/>
            <person name="Ehrlich S.D."/>
        </authorList>
    </citation>
    <scope>NUCLEOTIDE SEQUENCE [LARGE SCALE GENOMIC DNA]</scope>
</reference>
<protein>
    <recommendedName>
        <fullName evidence="7">Phosphatidylglycerol--prolipoprotein diacylglyceryl transferase</fullName>
        <ecNumber evidence="7">2.5.1.145</ecNumber>
    </recommendedName>
</protein>
<dbReference type="GO" id="GO:0005886">
    <property type="term" value="C:plasma membrane"/>
    <property type="evidence" value="ECO:0007669"/>
    <property type="project" value="UniProtKB-SubCell"/>
</dbReference>
<sequence>MLGSFEFLGKEYGYYMIMALIGALTSGAFSYIMAKKQKLNEVKIVILLLFSVIGVLIGGHLLYGITNADKLWLFGKAESFGDVIYLLSAIFGGQVFYGGLLGGILAGYIYAKATKLENFTGYADILAAAVPLFHFFGRIGCFLGGCCYGVESEFGFTFHNSIIESANGVNRFPVQLFEAGFNLCLFAVILVLLNKNKLRGKLFLLYMFIYAIGRFILEFFRGDDYRGHLFGLSTSQIIGALIFVVIIGYAIINRIKAGNHKKPTQTGGETAVKEQ</sequence>
<dbReference type="PANTHER" id="PTHR30589">
    <property type="entry name" value="PROLIPOPROTEIN DIACYLGLYCERYL TRANSFERASE"/>
    <property type="match status" value="1"/>
</dbReference>
<dbReference type="GO" id="GO:0008961">
    <property type="term" value="F:phosphatidylglycerol-prolipoprotein diacylglyceryl transferase activity"/>
    <property type="evidence" value="ECO:0007669"/>
    <property type="project" value="UniProtKB-UniRule"/>
</dbReference>
<comment type="function">
    <text evidence="7">Catalyzes the transfer of the diacylglyceryl group from phosphatidylglycerol to the sulfhydryl group of the N-terminal cysteine of a prolipoprotein, the first step in the formation of mature lipoproteins.</text>
</comment>
<feature type="transmembrane region" description="Helical" evidence="7">
    <location>
        <begin position="83"/>
        <end position="110"/>
    </location>
</feature>
<feature type="transmembrane region" description="Helical" evidence="7">
    <location>
        <begin position="174"/>
        <end position="193"/>
    </location>
</feature>
<gene>
    <name evidence="7" type="primary">lgt</name>
    <name evidence="8" type="ORF">BN788_00297</name>
</gene>
<feature type="transmembrane region" description="Helical" evidence="7">
    <location>
        <begin position="122"/>
        <end position="145"/>
    </location>
</feature>
<feature type="transmembrane region" description="Helical" evidence="7">
    <location>
        <begin position="44"/>
        <end position="63"/>
    </location>
</feature>
<dbReference type="AlphaFoldDB" id="R6RRZ8"/>
<comment type="caution">
    <text evidence="8">The sequence shown here is derived from an EMBL/GenBank/DDBJ whole genome shotgun (WGS) entry which is preliminary data.</text>
</comment>
<keyword evidence="3 7" id="KW-0808">Transferase</keyword>
<dbReference type="Pfam" id="PF01790">
    <property type="entry name" value="LGT"/>
    <property type="match status" value="1"/>
</dbReference>
<dbReference type="Proteomes" id="UP000018142">
    <property type="component" value="Unassembled WGS sequence"/>
</dbReference>
<accession>R6RRZ8</accession>
<dbReference type="InterPro" id="IPR001640">
    <property type="entry name" value="Lgt"/>
</dbReference>
<evidence type="ECO:0000256" key="3">
    <source>
        <dbReference type="ARBA" id="ARBA00022679"/>
    </source>
</evidence>
<comment type="similarity">
    <text evidence="1 7">Belongs to the Lgt family.</text>
</comment>
<keyword evidence="6 7" id="KW-0472">Membrane</keyword>
<proteinExistence type="inferred from homology"/>
<dbReference type="EMBL" id="CBFJ010000158">
    <property type="protein sequence ID" value="CDC48094.1"/>
    <property type="molecule type" value="Genomic_DNA"/>
</dbReference>
<feature type="transmembrane region" description="Helical" evidence="7">
    <location>
        <begin position="200"/>
        <end position="217"/>
    </location>
</feature>
<feature type="binding site" evidence="7">
    <location>
        <position position="138"/>
    </location>
    <ligand>
        <name>a 1,2-diacyl-sn-glycero-3-phospho-(1'-sn-glycerol)</name>
        <dbReference type="ChEBI" id="CHEBI:64716"/>
    </ligand>
</feature>
<evidence type="ECO:0000256" key="2">
    <source>
        <dbReference type="ARBA" id="ARBA00022475"/>
    </source>
</evidence>
<organism evidence="8 9">
    <name type="scientific">[Eubacterium] siraeum CAG:80</name>
    <dbReference type="NCBI Taxonomy" id="1263080"/>
    <lineage>
        <taxon>Bacteria</taxon>
        <taxon>Bacillati</taxon>
        <taxon>Bacillota</taxon>
        <taxon>Clostridia</taxon>
        <taxon>Eubacteriales</taxon>
        <taxon>Oscillospiraceae</taxon>
        <taxon>Oscillospiraceae incertae sedis</taxon>
    </lineage>
</organism>
<feature type="transmembrane region" description="Helical" evidence="7">
    <location>
        <begin position="229"/>
        <end position="252"/>
    </location>
</feature>
<feature type="transmembrane region" description="Helical" evidence="7">
    <location>
        <begin position="12"/>
        <end position="32"/>
    </location>
</feature>
<name>R6RRZ8_9FIRM</name>
<dbReference type="UniPathway" id="UPA00664"/>
<evidence type="ECO:0000256" key="7">
    <source>
        <dbReference type="HAMAP-Rule" id="MF_01147"/>
    </source>
</evidence>
<evidence type="ECO:0000313" key="8">
    <source>
        <dbReference type="EMBL" id="CDC48094.1"/>
    </source>
</evidence>
<dbReference type="HAMAP" id="MF_01147">
    <property type="entry name" value="Lgt"/>
    <property type="match status" value="1"/>
</dbReference>
<evidence type="ECO:0000256" key="1">
    <source>
        <dbReference type="ARBA" id="ARBA00007150"/>
    </source>
</evidence>
<keyword evidence="5 7" id="KW-1133">Transmembrane helix</keyword>
<keyword evidence="8" id="KW-0449">Lipoprotein</keyword>
<keyword evidence="4 7" id="KW-0812">Transmembrane</keyword>
<dbReference type="PANTHER" id="PTHR30589:SF0">
    <property type="entry name" value="PHOSPHATIDYLGLYCEROL--PROLIPOPROTEIN DIACYLGLYCERYL TRANSFERASE"/>
    <property type="match status" value="1"/>
</dbReference>
<evidence type="ECO:0000256" key="5">
    <source>
        <dbReference type="ARBA" id="ARBA00022989"/>
    </source>
</evidence>
<keyword evidence="2 7" id="KW-1003">Cell membrane</keyword>
<comment type="catalytic activity">
    <reaction evidence="7">
        <text>L-cysteinyl-[prolipoprotein] + a 1,2-diacyl-sn-glycero-3-phospho-(1'-sn-glycerol) = an S-1,2-diacyl-sn-glyceryl-L-cysteinyl-[prolipoprotein] + sn-glycerol 1-phosphate + H(+)</text>
        <dbReference type="Rhea" id="RHEA:56712"/>
        <dbReference type="Rhea" id="RHEA-COMP:14679"/>
        <dbReference type="Rhea" id="RHEA-COMP:14680"/>
        <dbReference type="ChEBI" id="CHEBI:15378"/>
        <dbReference type="ChEBI" id="CHEBI:29950"/>
        <dbReference type="ChEBI" id="CHEBI:57685"/>
        <dbReference type="ChEBI" id="CHEBI:64716"/>
        <dbReference type="ChEBI" id="CHEBI:140658"/>
        <dbReference type="EC" id="2.5.1.145"/>
    </reaction>
</comment>